<evidence type="ECO:0000256" key="2">
    <source>
        <dbReference type="ARBA" id="ARBA00022553"/>
    </source>
</evidence>
<evidence type="ECO:0000256" key="3">
    <source>
        <dbReference type="ARBA" id="ARBA00022679"/>
    </source>
</evidence>
<dbReference type="Gene3D" id="3.40.50.720">
    <property type="entry name" value="NAD(P)-binding Rossmann-like Domain"/>
    <property type="match status" value="2"/>
</dbReference>
<dbReference type="InterPro" id="IPR020806">
    <property type="entry name" value="PKS_PP-bd"/>
</dbReference>
<dbReference type="FunFam" id="3.40.47.10:FF:000019">
    <property type="entry name" value="Polyketide synthase type I"/>
    <property type="match status" value="2"/>
</dbReference>
<dbReference type="EMBL" id="AB088224">
    <property type="protein sequence ID" value="BAC76493.1"/>
    <property type="molecule type" value="Genomic_DNA"/>
</dbReference>
<dbReference type="Pfam" id="PF02801">
    <property type="entry name" value="Ketoacyl-synt_C"/>
    <property type="match status" value="2"/>
</dbReference>
<dbReference type="SMART" id="SM01294">
    <property type="entry name" value="PKS_PP_betabranch"/>
    <property type="match status" value="1"/>
</dbReference>
<dbReference type="Gene3D" id="3.40.366.10">
    <property type="entry name" value="Malonyl-Coenzyme A Acyl Carrier Protein, domain 2"/>
    <property type="match status" value="3"/>
</dbReference>
<dbReference type="InterPro" id="IPR009081">
    <property type="entry name" value="PP-bd_ACP"/>
</dbReference>
<dbReference type="SUPFAM" id="SSF47336">
    <property type="entry name" value="ACP-like"/>
    <property type="match status" value="3"/>
</dbReference>
<dbReference type="SMART" id="SM00825">
    <property type="entry name" value="PKS_KS"/>
    <property type="match status" value="2"/>
</dbReference>
<dbReference type="Gene3D" id="3.30.70.3290">
    <property type="match status" value="3"/>
</dbReference>
<protein>
    <submittedName>
        <fullName evidence="10">Lankamycin synthase LkmAI</fullName>
    </submittedName>
</protein>
<feature type="region of interest" description="Disordered" evidence="7">
    <location>
        <begin position="2132"/>
        <end position="2154"/>
    </location>
</feature>
<dbReference type="PANTHER" id="PTHR43775:SF51">
    <property type="entry name" value="INACTIVE PHENOLPHTHIOCEROL SYNTHESIS POLYKETIDE SYNTHASE TYPE I PKS1-RELATED"/>
    <property type="match status" value="1"/>
</dbReference>
<feature type="domain" description="Carrier" evidence="8">
    <location>
        <begin position="1997"/>
        <end position="2072"/>
    </location>
</feature>
<dbReference type="Pfam" id="PF00550">
    <property type="entry name" value="PP-binding"/>
    <property type="match status" value="3"/>
</dbReference>
<reference evidence="10" key="4">
    <citation type="journal article" date="2003" name="Mol. Microbiol.">
        <title>The large linear plasmid pSLA2-L of Streptomyces rochei has an unusually condensed gene organization for secondary metabolism.</title>
        <authorList>
            <person name="Mochizuki S."/>
            <person name="Hiratsu K."/>
            <person name="Suwa M."/>
            <person name="Ishii T."/>
            <person name="Sugino F."/>
            <person name="Yamada K."/>
            <person name="Kinashi H."/>
        </authorList>
    </citation>
    <scope>NUCLEOTIDE SEQUENCE</scope>
    <source>
        <strain evidence="10">7434AN4</strain>
        <plasmid evidence="10">pSLA2-L</plasmid>
    </source>
</reference>
<dbReference type="GO" id="GO:0006633">
    <property type="term" value="P:fatty acid biosynthetic process"/>
    <property type="evidence" value="ECO:0007669"/>
    <property type="project" value="InterPro"/>
</dbReference>
<dbReference type="InterPro" id="IPR036291">
    <property type="entry name" value="NAD(P)-bd_dom_sf"/>
</dbReference>
<dbReference type="InterPro" id="IPR014043">
    <property type="entry name" value="Acyl_transferase_dom"/>
</dbReference>
<feature type="domain" description="Carrier" evidence="8">
    <location>
        <begin position="3481"/>
        <end position="3556"/>
    </location>
</feature>
<feature type="region of interest" description="Disordered" evidence="7">
    <location>
        <begin position="565"/>
        <end position="587"/>
    </location>
</feature>
<evidence type="ECO:0000256" key="5">
    <source>
        <dbReference type="ARBA" id="ARBA00023268"/>
    </source>
</evidence>
<dbReference type="SMART" id="SM00823">
    <property type="entry name" value="PKS_PP"/>
    <property type="match status" value="3"/>
</dbReference>
<dbReference type="SMART" id="SM00827">
    <property type="entry name" value="PKS_AT"/>
    <property type="match status" value="3"/>
</dbReference>
<name>Q83X69_STRRO</name>
<dbReference type="InterPro" id="IPR014031">
    <property type="entry name" value="Ketoacyl_synth_C"/>
</dbReference>
<keyword evidence="2" id="KW-0597">Phosphoprotein</keyword>
<dbReference type="GO" id="GO:0031177">
    <property type="term" value="F:phosphopantetheine binding"/>
    <property type="evidence" value="ECO:0007669"/>
    <property type="project" value="InterPro"/>
</dbReference>
<sequence length="3651" mass="376994">MNASPLQGENISAATRGAARPWVLSAADDRALRVWARRLLDHLRAHPESGADGVGAALAHQDRRLPRRAVIVGSSRAEILDGLAAVADDRPHPAVARGTAAAPAPVTFVFPGQGSQWPGMATELLGESAVFADAIERCAQVFAAESGWSLTEALETAAAPGTVPRVEIVQPALYAVSAALTELWRSFGVEPDAVVGHSMGDLAAAHAAGAVTIEDGARAVARWSKELRPLVGKGDMASVELPADLVAPRLADWGPDLVLAGINGPRSVLLAGATDAIERCVAELTAEGVRARTIGVSMAAHSPHMDWVVARVRAALDWFTPGAGAVPLYSSRTGAVLDTRELTAEHWCANFRGRVEFERSVRDCTAERGGVFLELSPHPVLAAAVRQTLDAAGSGHPVLATLRRGQGGLRRFLAADGRQPYTNGVDIDWSAAFPGAGPATDAGLPDLPEAGADLLDAGADPAEPGVRAAAPTRPQLCPPGTPEHEVRQRLAGLVHAETAAVTGAQAADGSLTFAELGIDSVLAVQLRDRLAAALGRDIAIATLFDHPTPQALTEALYDLIGPRAEHRAPAGRPDPRRREEAAGHTPDEPIAVVAMAVRLPGGVRTPEQFWELLADGQDAVAGLPTDRGWDLEALLHPDPARPGTVRQRSGGFLHDAADFDADFFGISPREALAMDPQQRLLLETGWEALERAGISPESVRGTPTGVFTGVIAQEYGPRLADGGKDVGGYLVTGTTTSVASGRIAYTLGLEGPALTVDTACSSSLVALQLACRSLRTGETDLALAGGATVMPAPGMLVDFSRLGALAPDGRCKAFSADADGFGMAEGAGMLLLERLSDARRLGHPVLGLIRAAAVNQDGASNGLSAPSGRAQARVIRQALAEAGLSAADVDAVEAHGTGTRLGDPIEARALIEAYGADRPAGRPLWLGSVKSNIGHTQAAAGVAGVIKMLLAMRHGTLPRTLHADRPSTEVDWSRGEVRLLSEPVPWAGAARPRRAGVSSFGISGTNAHVVLEEAPRDVRAAGSSAGQGAAPDRRARIVAPWVVSAHSEAALRDQAGRLAAHLHEQPGHTPADVAFSLATTRAAARHRAAFVPGGYDAALDALDELAGGGTEGVVTGTARPGASPVFVFPGQGWQWAGMAVALYDSSPVFARALDECAAALRPHLDFSVLPFLRAEAAAAAGRPDADLSSDRVDVVQPVLFAVMVSLAALWRAHGVEPAAVIGHSQGEIAAACVAGALSLDDAARLVAVRSRVIAGMRGGGGMAAVAVTAADLAERIARYDGRLETAALNGPRSVVVAGPDDDLDHLLAALGAEGVRARRLPVDYASHTAHMDDARTALHEELADIEPLPGGAVPFYSTVTGDWAAPAALDGAYWFRNLRETVRLEPAVRALTEQGYRTFIEVSAHPVLTTAIEETGQDAGADLAAVGTLRRGQGGAEDFAHALATAWAAGVPVRWESVFLGTAARAVPLPTAPFQRERHWLEPAPQATAPSGTAHDAADALRYRIDWQRISAPEPAATGPRRWLLVRYDGAAEPAARAARAALEVAGATVTDLVVAGAPAPDALALELLRAAEGADRIGVLSLLAVDERGEGAATPLGLPSLGGTVALARALAGSGLDGLLWCLTEDVQVTSADERPGDPAREALWGLGRVIALEHPGLWGGLIDVPAGSTAELTRSLAGVLTGGSGEDQLALRPAGVFARRWKRAAPRTAPGGWEPTGTALVTGGTGGIGRNVARWLAQHGAPHIVLVSRSGPEAPGAGELAAELRALGSAVTLAACDVTDREALRSLLAALPADQPLTSVFHTAATLDDGTLDTLTGERIEQAGRAKTLGARNLHELTADAPLTAFVLFSSFASAFGAPGLGCYAPGNAYLDGLARRRRADGLPATSVAWGTWAGSGMAEGPVAERFRRHGVVEMAAPEALDALRTALDRAEVCPVIIGVDWERFLLAYTAQRPTRLFDALPEARHAHEALRRAHGAPAGPAGGLAELPAAERGRALLDLVRRHAASVLGHRDAERVPADRAFTELGFDSLASVELRNRLTAATGLRLPTTLVYDHPHARAVALRLEAELFGGARPEPAAGVAGSGSGGSGGDGGDDPVVIVGMACRLPGGIGSPEDLWEFVAAGRDAAGAAPDDRGWERRAAPGTGTGRPQGNFLDDAGGFDAAFFGISPREALAMDPQQRQVLEATWEALERAGIRPETLRGSDTGVFVGMSHQGYAAGPVEGRDEVEGYLLTGSTASVASGRVAYLLGLEGPALTVDTACSSSLVALHLAARSLRDGECSLAVAGGVSVMAGPEVFTEFSRQGALAADGRCKAYSDDADGFGMGEGVALLVLERLSQARQRGHRVLAVVRGSAVNQDGASNGLAAPSGPAQQRVIRQALTAARLTPDQVDAVEGHGTGTALGDPIEAQALLATYGQGRDPGRPLWLGSVKSNIGHAQAAAGAVGVIKMVLALGRGVLPGSLHAGVPSSHVDWSSGGVRVLGEARAWPSGGRVRRAGVSAFGVSGTNAHVIVEEAPSLPVEAGAAGGPVGVLEAAGVVPLVVSARTETALAAQSRRLAEHLTQHQDTVLRDAAGTLTGARQHFDRRAVALARGVADATGTLRALAEGLPAPGLVTGVGGGGRRVVWVFPGQGSQWVGMGRGLLDVPVFAQALAECDAALAEVAGFSVVDVVRGVEGAPGLDRVEVVQPVLFAVMVSLARLWRACGVEPDAVVGHSQGEIAAACVAGALSLPDAARVVALRAQALAELAGPGAMMSLRTGRASAEELLGGAPGAPELATVNGPGAVVVAGDPEAVRGFRDTCAAAGVDARILPVDYASHTSHMEPLRDAVTAPLSGIVPRTPAVPLYSTLRGAFVEGPELDAGYWFDNLRHTVEFEAAVEALAAAGHDVFVEVSPHPVLNGSMQDTLGDTSAVLGSVQRDDDTPERFLSALAEAHVNGVTVDWRTVLGDAEPADLPTYPFEHQRYWLMPDATGPSRPDAGWRYRIGWQETAVTDASAGPAGRWLLLLPAPSGTGPGRPVWYEAAATALAEHGARPHPVTVPLDDPQALTTAVRDALATEAASGAYAGVLSLLALDDADTGAEATLGLLRELAAADADTPVWLATCGAVGTGADDPVTCPAGAQVWGLGQAAALERGARHTGLVDLPPEATETQRALFARALTGTEDQLAIRAQAVLARRLLPAAPGADRMPAPADGLVPQGTILVTGGTGGLGALTARRLAARGAQHLALVSRRGAAAPGVPELVAELTGLGARVTVHACDVSVPEQVAALTGGLRADGATITGVVHAAGVNQQSAVREMTREEFRTVLAAKVDGARNLAHACPGLSLFLLFSSGAAVWGSAGQGAYAAGNAFLDAFAQHRRARGLAATSVAWGLWAEGGMTDDAQAVARLRDQGVRPMPGERALDALETVLAGAETAVVVADVDWPRFTETYTALRARPLLDTVPSARPAAPARPEPAAGATLRDRLAGRPRSEQHQELTRLVRSHAAAVLGHQDTRAVAVDTAFRTLGFDSLAAVRLRKSLAEATGLALPTTLVFDHPNPAALADHLRSQLCADPHDEDLATAVRDGLDRLEAGLADVPAERRAELAQHLDRVLTALRAGTPGTRHDGALRPPHTPEPDLAEAGFDELLEALGHELGDNEQPTANR</sequence>
<dbReference type="PROSITE" id="PS00606">
    <property type="entry name" value="KS3_1"/>
    <property type="match status" value="2"/>
</dbReference>
<keyword evidence="5" id="KW-0511">Multifunctional enzyme</keyword>
<dbReference type="GO" id="GO:0004315">
    <property type="term" value="F:3-oxoacyl-[acyl-carrier-protein] synthase activity"/>
    <property type="evidence" value="ECO:0007669"/>
    <property type="project" value="InterPro"/>
</dbReference>
<dbReference type="Pfam" id="PF16197">
    <property type="entry name" value="KAsynt_C_assoc"/>
    <property type="match status" value="2"/>
</dbReference>
<reference evidence="10" key="1">
    <citation type="journal article" date="1998" name="Biosci. Biotechnol. Biochem.">
        <title>Physical mapping of the linear plasmid pSLA2-L and localization of the eryAI and actI homologs.</title>
        <authorList>
            <person name="Kinashi H."/>
            <person name="Fujii S."/>
            <person name="Hatani A."/>
            <person name="Kurokawa T."/>
            <person name="Shinkawa H."/>
        </authorList>
    </citation>
    <scope>NUCLEOTIDE SEQUENCE</scope>
    <source>
        <strain evidence="10">7434AN4</strain>
        <plasmid evidence="10">pSLA2-L</plasmid>
    </source>
</reference>
<organism evidence="10">
    <name type="scientific">Streptomyces rochei</name>
    <name type="common">Streptomyces parvullus</name>
    <dbReference type="NCBI Taxonomy" id="1928"/>
    <lineage>
        <taxon>Bacteria</taxon>
        <taxon>Bacillati</taxon>
        <taxon>Actinomycetota</taxon>
        <taxon>Actinomycetes</taxon>
        <taxon>Kitasatosporales</taxon>
        <taxon>Streptomycetaceae</taxon>
        <taxon>Streptomyces</taxon>
        <taxon>Streptomyces rochei group</taxon>
    </lineage>
</organism>
<dbReference type="Pfam" id="PF00698">
    <property type="entry name" value="Acyl_transf_1"/>
    <property type="match status" value="3"/>
</dbReference>
<dbReference type="InterPro" id="IPR020841">
    <property type="entry name" value="PKS_Beta-ketoAc_synthase_dom"/>
</dbReference>
<keyword evidence="4" id="KW-0045">Antibiotic biosynthesis</keyword>
<dbReference type="InterPro" id="IPR013968">
    <property type="entry name" value="PKS_KR"/>
</dbReference>
<evidence type="ECO:0000256" key="7">
    <source>
        <dbReference type="SAM" id="MobiDB-lite"/>
    </source>
</evidence>
<feature type="compositionally biased region" description="Basic and acidic residues" evidence="7">
    <location>
        <begin position="2135"/>
        <end position="2144"/>
    </location>
</feature>
<dbReference type="GO" id="GO:0004312">
    <property type="term" value="F:fatty acid synthase activity"/>
    <property type="evidence" value="ECO:0007669"/>
    <property type="project" value="TreeGrafter"/>
</dbReference>
<dbReference type="InterPro" id="IPR006162">
    <property type="entry name" value="Ppantetheine_attach_site"/>
</dbReference>
<dbReference type="SUPFAM" id="SSF53901">
    <property type="entry name" value="Thiolase-like"/>
    <property type="match status" value="2"/>
</dbReference>
<dbReference type="Pfam" id="PF08659">
    <property type="entry name" value="KR"/>
    <property type="match status" value="2"/>
</dbReference>
<feature type="domain" description="Carrier" evidence="8">
    <location>
        <begin position="485"/>
        <end position="560"/>
    </location>
</feature>
<dbReference type="PANTHER" id="PTHR43775">
    <property type="entry name" value="FATTY ACID SYNTHASE"/>
    <property type="match status" value="1"/>
</dbReference>
<gene>
    <name evidence="10" type="primary">lkmAI</name>
</gene>
<evidence type="ECO:0000259" key="9">
    <source>
        <dbReference type="PROSITE" id="PS52004"/>
    </source>
</evidence>
<dbReference type="Gene3D" id="3.40.47.10">
    <property type="match status" value="2"/>
</dbReference>
<dbReference type="InterPro" id="IPR050091">
    <property type="entry name" value="PKS_NRPS_Biosynth_Enz"/>
</dbReference>
<accession>Q83X69</accession>
<dbReference type="Gene3D" id="1.10.1200.10">
    <property type="entry name" value="ACP-like"/>
    <property type="match status" value="3"/>
</dbReference>
<evidence type="ECO:0000256" key="6">
    <source>
        <dbReference type="ARBA" id="ARBA00023315"/>
    </source>
</evidence>
<dbReference type="FunFam" id="3.40.366.10:FF:000002">
    <property type="entry name" value="Probable polyketide synthase 2"/>
    <property type="match status" value="2"/>
</dbReference>
<dbReference type="InterPro" id="IPR016035">
    <property type="entry name" value="Acyl_Trfase/lysoPLipase"/>
</dbReference>
<dbReference type="PROSITE" id="PS00012">
    <property type="entry name" value="PHOSPHOPANTETHEINE"/>
    <property type="match status" value="3"/>
</dbReference>
<dbReference type="PROSITE" id="PS50075">
    <property type="entry name" value="CARRIER"/>
    <property type="match status" value="3"/>
</dbReference>
<dbReference type="PROSITE" id="PS52004">
    <property type="entry name" value="KS3_2"/>
    <property type="match status" value="2"/>
</dbReference>
<dbReference type="FunFam" id="1.10.1200.10:FF:000007">
    <property type="entry name" value="Probable polyketide synthase pks17"/>
    <property type="match status" value="2"/>
</dbReference>
<dbReference type="InterPro" id="IPR032821">
    <property type="entry name" value="PKS_assoc"/>
</dbReference>
<proteinExistence type="predicted"/>
<geneLocation type="plasmid" evidence="10">
    <name>pSLA2-L</name>
</geneLocation>
<evidence type="ECO:0000256" key="4">
    <source>
        <dbReference type="ARBA" id="ARBA00023194"/>
    </source>
</evidence>
<evidence type="ECO:0000259" key="8">
    <source>
        <dbReference type="PROSITE" id="PS50075"/>
    </source>
</evidence>
<feature type="domain" description="Ketosynthase family 3 (KS3)" evidence="9">
    <location>
        <begin position="587"/>
        <end position="1013"/>
    </location>
</feature>
<dbReference type="Pfam" id="PF00109">
    <property type="entry name" value="ketoacyl-synt"/>
    <property type="match status" value="2"/>
</dbReference>
<keyword evidence="3" id="KW-0808">Transferase</keyword>
<dbReference type="CDD" id="cd00833">
    <property type="entry name" value="PKS"/>
    <property type="match status" value="2"/>
</dbReference>
<evidence type="ECO:0000313" key="10">
    <source>
        <dbReference type="EMBL" id="BAC76493.1"/>
    </source>
</evidence>
<dbReference type="InterPro" id="IPR016039">
    <property type="entry name" value="Thiolase-like"/>
</dbReference>
<dbReference type="InterPro" id="IPR036736">
    <property type="entry name" value="ACP-like_sf"/>
</dbReference>
<dbReference type="SUPFAM" id="SSF51735">
    <property type="entry name" value="NAD(P)-binding Rossmann-fold domains"/>
    <property type="match status" value="4"/>
</dbReference>
<feature type="domain" description="Ketosynthase family 3 (KS3)" evidence="9">
    <location>
        <begin position="2098"/>
        <end position="2518"/>
    </location>
</feature>
<evidence type="ECO:0000256" key="1">
    <source>
        <dbReference type="ARBA" id="ARBA00022450"/>
    </source>
</evidence>
<dbReference type="InterPro" id="IPR001227">
    <property type="entry name" value="Ac_transferase_dom_sf"/>
</dbReference>
<keyword evidence="1" id="KW-0596">Phosphopantetheine</keyword>
<dbReference type="SUPFAM" id="SSF52151">
    <property type="entry name" value="FabD/lysophospholipase-like"/>
    <property type="match status" value="3"/>
</dbReference>
<dbReference type="InterPro" id="IPR014030">
    <property type="entry name" value="Ketoacyl_synth_N"/>
</dbReference>
<dbReference type="InterPro" id="IPR016036">
    <property type="entry name" value="Malonyl_transacylase_ACP-bd"/>
</dbReference>
<dbReference type="RefSeq" id="WP_011113116.1">
    <property type="nucleotide sequence ID" value="NC_004808.2"/>
</dbReference>
<reference evidence="10" key="2">
    <citation type="journal article" date="2000" name="Gene">
        <title>Identification of two polyketide synthase gene clusters on the linear plasmid pSLA2-L in Streptomyces rochei.</title>
        <authorList>
            <person name="Suwa M."/>
            <person name="Sugino H."/>
            <person name="Sasaoka A."/>
            <person name="Mori E."/>
            <person name="Fujii S."/>
            <person name="Shinkawa H."/>
            <person name="Nimi O."/>
            <person name="Kinashi H."/>
        </authorList>
    </citation>
    <scope>NUCLEOTIDE SEQUENCE</scope>
    <source>
        <strain evidence="10">7434AN4</strain>
        <plasmid evidence="10">pSLA2-L</plasmid>
    </source>
</reference>
<dbReference type="InterPro" id="IPR057326">
    <property type="entry name" value="KR_dom"/>
</dbReference>
<keyword evidence="6" id="KW-0012">Acyltransferase</keyword>
<reference evidence="10" key="3">
    <citation type="journal article" date="2000" name="Mol. Gen. Genet.">
        <title>Cloning and analysis of the replication origin and the telomeres of the large linear plasmid pSLA2-L in Streptomyces rochei.</title>
        <authorList>
            <person name="Hiratsu K."/>
            <person name="Mochizuki S."/>
            <person name="Kinashi H."/>
        </authorList>
    </citation>
    <scope>NUCLEOTIDE SEQUENCE</scope>
    <source>
        <strain evidence="10">7434AN4</strain>
        <plasmid evidence="10">pSLA2-L</plasmid>
    </source>
</reference>
<dbReference type="GO" id="GO:0033068">
    <property type="term" value="P:macrolide biosynthetic process"/>
    <property type="evidence" value="ECO:0007669"/>
    <property type="project" value="UniProtKB-ARBA"/>
</dbReference>
<feature type="region of interest" description="Disordered" evidence="7">
    <location>
        <begin position="3603"/>
        <end position="3629"/>
    </location>
</feature>
<dbReference type="SUPFAM" id="SSF55048">
    <property type="entry name" value="Probable ACP-binding domain of malonyl-CoA ACP transacylase"/>
    <property type="match status" value="3"/>
</dbReference>
<keyword evidence="10" id="KW-0614">Plasmid</keyword>
<dbReference type="SMART" id="SM00822">
    <property type="entry name" value="PKS_KR"/>
    <property type="match status" value="2"/>
</dbReference>
<dbReference type="CDD" id="cd08952">
    <property type="entry name" value="KR_1_SDR_x"/>
    <property type="match status" value="2"/>
</dbReference>
<feature type="compositionally biased region" description="Basic and acidic residues" evidence="7">
    <location>
        <begin position="3609"/>
        <end position="3622"/>
    </location>
</feature>
<dbReference type="InterPro" id="IPR018201">
    <property type="entry name" value="Ketoacyl_synth_AS"/>
</dbReference>